<dbReference type="EMBL" id="JBHUEM010000044">
    <property type="protein sequence ID" value="MFD1738338.1"/>
    <property type="molecule type" value="Genomic_DNA"/>
</dbReference>
<reference evidence="2" key="1">
    <citation type="journal article" date="2019" name="Int. J. Syst. Evol. Microbiol.">
        <title>The Global Catalogue of Microorganisms (GCM) 10K type strain sequencing project: providing services to taxonomists for standard genome sequencing and annotation.</title>
        <authorList>
            <consortium name="The Broad Institute Genomics Platform"/>
            <consortium name="The Broad Institute Genome Sequencing Center for Infectious Disease"/>
            <person name="Wu L."/>
            <person name="Ma J."/>
        </authorList>
    </citation>
    <scope>NUCLEOTIDE SEQUENCE [LARGE SCALE GENOMIC DNA]</scope>
    <source>
        <strain evidence="2">CCUG 49339</strain>
    </source>
</reference>
<dbReference type="RefSeq" id="WP_377929548.1">
    <property type="nucleotide sequence ID" value="NZ_JBHUEM010000044.1"/>
</dbReference>
<gene>
    <name evidence="1" type="ORF">ACFSCX_17585</name>
</gene>
<keyword evidence="2" id="KW-1185">Reference proteome</keyword>
<comment type="caution">
    <text evidence="1">The sequence shown here is derived from an EMBL/GenBank/DDBJ whole genome shotgun (WGS) entry which is preliminary data.</text>
</comment>
<evidence type="ECO:0008006" key="3">
    <source>
        <dbReference type="Google" id="ProtNLM"/>
    </source>
</evidence>
<name>A0ABW4LUL7_9BACI</name>
<evidence type="ECO:0000313" key="2">
    <source>
        <dbReference type="Proteomes" id="UP001597214"/>
    </source>
</evidence>
<sequence>MKKVLQVFFLAFLVIGGVGLTVKADYIDDLMSCYITVGIGSEQKCTNTLYASDYSGGNGSYDWYHYQYHTVKNVNNTDMYLRSTEWKPIINDGNPYYIGTTYVNNDGTKVWTTDAYNSKFLMDYNGQTLYIPIGVTIQEGASSLRHIIPDDHAQASTYRQGTFFYLN</sequence>
<accession>A0ABW4LUL7</accession>
<organism evidence="1 2">
    <name type="scientific">Bacillus salitolerans</name>
    <dbReference type="NCBI Taxonomy" id="1437434"/>
    <lineage>
        <taxon>Bacteria</taxon>
        <taxon>Bacillati</taxon>
        <taxon>Bacillota</taxon>
        <taxon>Bacilli</taxon>
        <taxon>Bacillales</taxon>
        <taxon>Bacillaceae</taxon>
        <taxon>Bacillus</taxon>
    </lineage>
</organism>
<evidence type="ECO:0000313" key="1">
    <source>
        <dbReference type="EMBL" id="MFD1738338.1"/>
    </source>
</evidence>
<proteinExistence type="predicted"/>
<dbReference type="Proteomes" id="UP001597214">
    <property type="component" value="Unassembled WGS sequence"/>
</dbReference>
<protein>
    <recommendedName>
        <fullName evidence="3">Secreted protein</fullName>
    </recommendedName>
</protein>